<evidence type="ECO:0000256" key="2">
    <source>
        <dbReference type="ARBA" id="ARBA00006464"/>
    </source>
</evidence>
<proteinExistence type="inferred from homology"/>
<evidence type="ECO:0000313" key="10">
    <source>
        <dbReference type="Proteomes" id="UP000238157"/>
    </source>
</evidence>
<keyword evidence="10" id="KW-1185">Reference proteome</keyword>
<comment type="similarity">
    <text evidence="2">Belongs to the bacterial sugar transferase family.</text>
</comment>
<dbReference type="GO" id="GO:0016020">
    <property type="term" value="C:membrane"/>
    <property type="evidence" value="ECO:0007669"/>
    <property type="project" value="UniProtKB-SubCell"/>
</dbReference>
<evidence type="ECO:0000313" key="9">
    <source>
        <dbReference type="EMBL" id="PRY89872.1"/>
    </source>
</evidence>
<feature type="domain" description="Bacterial sugar transferase" evidence="8">
    <location>
        <begin position="276"/>
        <end position="459"/>
    </location>
</feature>
<dbReference type="EMBL" id="PVTR01000002">
    <property type="protein sequence ID" value="PRY89872.1"/>
    <property type="molecule type" value="Genomic_DNA"/>
</dbReference>
<gene>
    <name evidence="9" type="ORF">CLW00_102348</name>
</gene>
<evidence type="ECO:0000256" key="6">
    <source>
        <dbReference type="ARBA" id="ARBA00023136"/>
    </source>
</evidence>
<comment type="caution">
    <text evidence="9">The sequence shown here is derived from an EMBL/GenBank/DDBJ whole genome shotgun (WGS) entry which is preliminary data.</text>
</comment>
<dbReference type="GO" id="GO:0016780">
    <property type="term" value="F:phosphotransferase activity, for other substituted phosphate groups"/>
    <property type="evidence" value="ECO:0007669"/>
    <property type="project" value="TreeGrafter"/>
</dbReference>
<keyword evidence="3 9" id="KW-0808">Transferase</keyword>
<evidence type="ECO:0000256" key="5">
    <source>
        <dbReference type="ARBA" id="ARBA00022989"/>
    </source>
</evidence>
<dbReference type="InterPro" id="IPR017475">
    <property type="entry name" value="EPS_sugar_tfrase"/>
</dbReference>
<evidence type="ECO:0000256" key="1">
    <source>
        <dbReference type="ARBA" id="ARBA00004141"/>
    </source>
</evidence>
<feature type="transmembrane region" description="Helical" evidence="7">
    <location>
        <begin position="20"/>
        <end position="43"/>
    </location>
</feature>
<evidence type="ECO:0000259" key="8">
    <source>
        <dbReference type="Pfam" id="PF02397"/>
    </source>
</evidence>
<protein>
    <submittedName>
        <fullName evidence="9">Putative colanic acid biosynthesis UDP-glucose lipid carrier transferase</fullName>
    </submittedName>
</protein>
<dbReference type="Proteomes" id="UP000238157">
    <property type="component" value="Unassembled WGS sequence"/>
</dbReference>
<feature type="transmembrane region" description="Helical" evidence="7">
    <location>
        <begin position="115"/>
        <end position="135"/>
    </location>
</feature>
<accession>A0A2T0WT48</accession>
<keyword evidence="5 7" id="KW-1133">Transmembrane helix</keyword>
<dbReference type="PANTHER" id="PTHR30576">
    <property type="entry name" value="COLANIC BIOSYNTHESIS UDP-GLUCOSE LIPID CARRIER TRANSFERASE"/>
    <property type="match status" value="1"/>
</dbReference>
<dbReference type="Pfam" id="PF02397">
    <property type="entry name" value="Bac_transf"/>
    <property type="match status" value="1"/>
</dbReference>
<dbReference type="NCBIfam" id="TIGR03025">
    <property type="entry name" value="EPS_sugtrans"/>
    <property type="match status" value="1"/>
</dbReference>
<feature type="transmembrane region" description="Helical" evidence="7">
    <location>
        <begin position="281"/>
        <end position="303"/>
    </location>
</feature>
<evidence type="ECO:0000256" key="7">
    <source>
        <dbReference type="SAM" id="Phobius"/>
    </source>
</evidence>
<reference evidence="9 10" key="1">
    <citation type="submission" date="2018-03" db="EMBL/GenBank/DDBJ databases">
        <title>Genomic Encyclopedia of Archaeal and Bacterial Type Strains, Phase II (KMG-II): from individual species to whole genera.</title>
        <authorList>
            <person name="Goeker M."/>
        </authorList>
    </citation>
    <scope>NUCLEOTIDE SEQUENCE [LARGE SCALE GENOMIC DNA]</scope>
    <source>
        <strain evidence="9 10">DSM 27929</strain>
    </source>
</reference>
<feature type="transmembrane region" description="Helical" evidence="7">
    <location>
        <begin position="49"/>
        <end position="70"/>
    </location>
</feature>
<dbReference type="InterPro" id="IPR003362">
    <property type="entry name" value="Bact_transf"/>
</dbReference>
<keyword evidence="4 7" id="KW-0812">Transmembrane</keyword>
<feature type="transmembrane region" description="Helical" evidence="7">
    <location>
        <begin position="90"/>
        <end position="109"/>
    </location>
</feature>
<evidence type="ECO:0000256" key="4">
    <source>
        <dbReference type="ARBA" id="ARBA00022692"/>
    </source>
</evidence>
<keyword evidence="6 7" id="KW-0472">Membrane</keyword>
<evidence type="ECO:0000256" key="3">
    <source>
        <dbReference type="ARBA" id="ARBA00022679"/>
    </source>
</evidence>
<dbReference type="Pfam" id="PF13727">
    <property type="entry name" value="CoA_binding_3"/>
    <property type="match status" value="1"/>
</dbReference>
<name>A0A2T0WT48_9BACT</name>
<dbReference type="AlphaFoldDB" id="A0A2T0WT48"/>
<comment type="subcellular location">
    <subcellularLocation>
        <location evidence="1">Membrane</location>
        <topology evidence="1">Multi-pass membrane protein</topology>
    </subcellularLocation>
</comment>
<dbReference type="PANTHER" id="PTHR30576:SF0">
    <property type="entry name" value="UNDECAPRENYL-PHOSPHATE N-ACETYLGALACTOSAMINYL 1-PHOSPHATE TRANSFERASE-RELATED"/>
    <property type="match status" value="1"/>
</dbReference>
<organism evidence="9 10">
    <name type="scientific">Mongoliibacter ruber</name>
    <dbReference type="NCBI Taxonomy" id="1750599"/>
    <lineage>
        <taxon>Bacteria</taxon>
        <taxon>Pseudomonadati</taxon>
        <taxon>Bacteroidota</taxon>
        <taxon>Cytophagia</taxon>
        <taxon>Cytophagales</taxon>
        <taxon>Cyclobacteriaceae</taxon>
        <taxon>Mongoliibacter</taxon>
    </lineage>
</organism>
<sequence>MVRKSEKKEIFMKKRFDRFFPWLFVIGDVAILTLSFFLASFVLQDTSQFFGPESSMLLIFILVWLVITLLRKDYKWGRTIKPDKIIEKQLGSLVWFLAIVAIIWMPVALDNVRLTYFFVLSSFLFFLLGFYRVSVHMVLRKYRSKGFNFRNAVILGKGKESSQLEHIIRLRKDFGIRFMGYYDDTVEGPLAKGNISRFFEEAVENKIDLIYINEYLDEKLIKKVIHFADEHYIKVKIIPGNTLQLEKKLSFSKYGDFFVINVNEIPLDFMFNRFVKRSFDLIFSLFVTVFILSWLIPLVGLLIKLESKGPIFFIQERNGANNHVFKCLKFRSMTPNDYSDTHQAVKNDPRVTRIGAFLRQTSLDEMPQFLNVLIGDMSIVGPRPHTVPMNKLFQTQIDKYNSRHKIKPGITGLAQVKGFRGEIENSYQIRSRVRLDFFYIQKWSIWLDLGICVKTVYELILNRENAY</sequence>